<keyword evidence="2" id="KW-1185">Reference proteome</keyword>
<dbReference type="EMBL" id="CCSB01000005">
    <property type="protein sequence ID" value="CDZ79420.1"/>
    <property type="molecule type" value="Genomic_DNA"/>
</dbReference>
<protein>
    <submittedName>
        <fullName evidence="1">Uncharacterized protein</fullName>
    </submittedName>
</protein>
<organism evidence="1 2">
    <name type="scientific">Legionella massiliensis</name>
    <dbReference type="NCBI Taxonomy" id="1034943"/>
    <lineage>
        <taxon>Bacteria</taxon>
        <taxon>Pseudomonadati</taxon>
        <taxon>Pseudomonadota</taxon>
        <taxon>Gammaproteobacteria</taxon>
        <taxon>Legionellales</taxon>
        <taxon>Legionellaceae</taxon>
        <taxon>Legionella</taxon>
    </lineage>
</organism>
<dbReference type="AlphaFoldDB" id="A0A078KYH7"/>
<accession>A0A078KYH7</accession>
<evidence type="ECO:0000313" key="1">
    <source>
        <dbReference type="EMBL" id="CDZ79420.1"/>
    </source>
</evidence>
<dbReference type="Proteomes" id="UP000044071">
    <property type="component" value="Unassembled WGS sequence"/>
</dbReference>
<name>A0A078KYH7_9GAMM</name>
<gene>
    <name evidence="1" type="ORF">BN59_03738</name>
</gene>
<reference evidence="1 2" key="1">
    <citation type="submission" date="2014-06" db="EMBL/GenBank/DDBJ databases">
        <authorList>
            <person name="Urmite Genomes Urmite Genomes"/>
        </authorList>
    </citation>
    <scope>NUCLEOTIDE SEQUENCE [LARGE SCALE GENOMIC DNA]</scope>
</reference>
<proteinExistence type="predicted"/>
<evidence type="ECO:0000313" key="2">
    <source>
        <dbReference type="Proteomes" id="UP000044071"/>
    </source>
</evidence>
<sequence>MRALLDAAMKLISERSYRGRLRKRKKSYAKPVAGVVAV</sequence>